<comment type="subcellular location">
    <subcellularLocation>
        <location evidence="1">Membrane</location>
        <topology evidence="1">Multi-pass membrane protein</topology>
    </subcellularLocation>
</comment>
<dbReference type="GO" id="GO:0140359">
    <property type="term" value="F:ABC-type transporter activity"/>
    <property type="evidence" value="ECO:0007669"/>
    <property type="project" value="InterPro"/>
</dbReference>
<dbReference type="Pfam" id="PF01061">
    <property type="entry name" value="ABC2_membrane"/>
    <property type="match status" value="1"/>
</dbReference>
<dbReference type="Proteomes" id="UP000295515">
    <property type="component" value="Unassembled WGS sequence"/>
</dbReference>
<evidence type="ECO:0000256" key="1">
    <source>
        <dbReference type="ARBA" id="ARBA00004141"/>
    </source>
</evidence>
<dbReference type="InterPro" id="IPR013525">
    <property type="entry name" value="ABC2_TM"/>
</dbReference>
<dbReference type="GeneID" id="98914832"/>
<evidence type="ECO:0000313" key="8">
    <source>
        <dbReference type="Proteomes" id="UP000295515"/>
    </source>
</evidence>
<name>A0A4R3Z5V0_9FIRM</name>
<evidence type="ECO:0000259" key="6">
    <source>
        <dbReference type="Pfam" id="PF01061"/>
    </source>
</evidence>
<keyword evidence="3 5" id="KW-1133">Transmembrane helix</keyword>
<comment type="caution">
    <text evidence="7">The sequence shown here is derived from an EMBL/GenBank/DDBJ whole genome shotgun (WGS) entry which is preliminary data.</text>
</comment>
<accession>A0A4R3Z5V0</accession>
<evidence type="ECO:0000256" key="2">
    <source>
        <dbReference type="ARBA" id="ARBA00022692"/>
    </source>
</evidence>
<evidence type="ECO:0000313" key="7">
    <source>
        <dbReference type="EMBL" id="TCW00910.1"/>
    </source>
</evidence>
<proteinExistence type="predicted"/>
<dbReference type="AlphaFoldDB" id="A0A4R3Z5V0"/>
<reference evidence="7 8" key="1">
    <citation type="submission" date="2019-03" db="EMBL/GenBank/DDBJ databases">
        <title>Genomic Encyclopedia of Type Strains, Phase IV (KMG-IV): sequencing the most valuable type-strain genomes for metagenomic binning, comparative biology and taxonomic classification.</title>
        <authorList>
            <person name="Goeker M."/>
        </authorList>
    </citation>
    <scope>NUCLEOTIDE SEQUENCE [LARGE SCALE GENOMIC DNA]</scope>
    <source>
        <strain evidence="7 8">DSM 29487</strain>
    </source>
</reference>
<protein>
    <submittedName>
        <fullName evidence="7">ABC-2 type transport system permease protein</fullName>
    </submittedName>
</protein>
<keyword evidence="8" id="KW-1185">Reference proteome</keyword>
<dbReference type="GO" id="GO:0016020">
    <property type="term" value="C:membrane"/>
    <property type="evidence" value="ECO:0007669"/>
    <property type="project" value="UniProtKB-SubCell"/>
</dbReference>
<feature type="transmembrane region" description="Helical" evidence="5">
    <location>
        <begin position="177"/>
        <end position="193"/>
    </location>
</feature>
<keyword evidence="2 5" id="KW-0812">Transmembrane</keyword>
<feature type="transmembrane region" description="Helical" evidence="5">
    <location>
        <begin position="227"/>
        <end position="245"/>
    </location>
</feature>
<evidence type="ECO:0000256" key="3">
    <source>
        <dbReference type="ARBA" id="ARBA00022989"/>
    </source>
</evidence>
<dbReference type="RefSeq" id="WP_066450241.1">
    <property type="nucleotide sequence ID" value="NZ_CAUWFI010000012.1"/>
</dbReference>
<evidence type="ECO:0000256" key="4">
    <source>
        <dbReference type="ARBA" id="ARBA00023136"/>
    </source>
</evidence>
<feature type="domain" description="ABC-2 type transporter transmembrane" evidence="6">
    <location>
        <begin position="14"/>
        <end position="202"/>
    </location>
</feature>
<organism evidence="7 8">
    <name type="scientific">Longibaculum muris</name>
    <dbReference type="NCBI Taxonomy" id="1796628"/>
    <lineage>
        <taxon>Bacteria</taxon>
        <taxon>Bacillati</taxon>
        <taxon>Bacillota</taxon>
        <taxon>Erysipelotrichia</taxon>
        <taxon>Erysipelotrichales</taxon>
        <taxon>Coprobacillaceae</taxon>
        <taxon>Longibaculum</taxon>
    </lineage>
</organism>
<evidence type="ECO:0000256" key="5">
    <source>
        <dbReference type="SAM" id="Phobius"/>
    </source>
</evidence>
<gene>
    <name evidence="7" type="ORF">EDD60_1052</name>
</gene>
<feature type="transmembrane region" description="Helical" evidence="5">
    <location>
        <begin position="141"/>
        <end position="165"/>
    </location>
</feature>
<keyword evidence="4 5" id="KW-0472">Membrane</keyword>
<feature type="transmembrane region" description="Helical" evidence="5">
    <location>
        <begin position="106"/>
        <end position="135"/>
    </location>
</feature>
<feature type="transmembrane region" description="Helical" evidence="5">
    <location>
        <begin position="62"/>
        <end position="85"/>
    </location>
</feature>
<dbReference type="EMBL" id="SMCQ01000005">
    <property type="protein sequence ID" value="TCW00910.1"/>
    <property type="molecule type" value="Genomic_DNA"/>
</dbReference>
<sequence>MKKYYELLKIELRITFLSRLQYKVGMISDFIMIVGVFLIAFFFNEGSPLKIYYDISSNDGNILFFIGFLFWQFSSLALGFSTSIVSSEASEGILEQKMQSSFKIQILYFIKLIINLLTNFLIILALIILMFFLTNLTIRDIVFFFVSIILNIPAIIGMYGIGLLLSTIVLKEKKSSSLILIVQTLLIFISNVMKPLDNIIVALIPYSLGIEICRKIYLELTVGWELWLGYICINLFWIMIGSFLFGRALKIIRREGAFDTY</sequence>
<feature type="transmembrane region" description="Helical" evidence="5">
    <location>
        <begin position="20"/>
        <end position="42"/>
    </location>
</feature>